<keyword evidence="4" id="KW-0963">Cytoplasm</keyword>
<evidence type="ECO:0000256" key="4">
    <source>
        <dbReference type="ARBA" id="ARBA00022490"/>
    </source>
</evidence>
<evidence type="ECO:0000256" key="8">
    <source>
        <dbReference type="ARBA" id="ARBA00022840"/>
    </source>
</evidence>
<name>A0A1I3FTV0_9PLAN</name>
<evidence type="ECO:0000256" key="7">
    <source>
        <dbReference type="ARBA" id="ARBA00022741"/>
    </source>
</evidence>
<dbReference type="STRING" id="1576369.SAMN05421753_10628"/>
<dbReference type="PANTHER" id="PTHR33540:SF2">
    <property type="entry name" value="TRNA THREONYLCARBAMOYLADENOSINE BIOSYNTHESIS PROTEIN TSAE"/>
    <property type="match status" value="1"/>
</dbReference>
<dbReference type="InterPro" id="IPR003442">
    <property type="entry name" value="T6A_TsaE"/>
</dbReference>
<dbReference type="GO" id="GO:0002949">
    <property type="term" value="P:tRNA threonylcarbamoyladenosine modification"/>
    <property type="evidence" value="ECO:0007669"/>
    <property type="project" value="InterPro"/>
</dbReference>
<evidence type="ECO:0000313" key="12">
    <source>
        <dbReference type="Proteomes" id="UP000199518"/>
    </source>
</evidence>
<evidence type="ECO:0000256" key="1">
    <source>
        <dbReference type="ARBA" id="ARBA00004496"/>
    </source>
</evidence>
<keyword evidence="7" id="KW-0547">Nucleotide-binding</keyword>
<dbReference type="Pfam" id="PF02367">
    <property type="entry name" value="TsaE"/>
    <property type="match status" value="1"/>
</dbReference>
<evidence type="ECO:0000256" key="9">
    <source>
        <dbReference type="ARBA" id="ARBA00022842"/>
    </source>
</evidence>
<accession>A0A1I3FTV0</accession>
<gene>
    <name evidence="11" type="ORF">SAMN05421753_10628</name>
</gene>
<dbReference type="Proteomes" id="UP000199518">
    <property type="component" value="Unassembled WGS sequence"/>
</dbReference>
<dbReference type="InterPro" id="IPR027417">
    <property type="entry name" value="P-loop_NTPase"/>
</dbReference>
<reference evidence="12" key="1">
    <citation type="submission" date="2016-10" db="EMBL/GenBank/DDBJ databases">
        <authorList>
            <person name="Varghese N."/>
            <person name="Submissions S."/>
        </authorList>
    </citation>
    <scope>NUCLEOTIDE SEQUENCE [LARGE SCALE GENOMIC DNA]</scope>
    <source>
        <strain evidence="12">DSM 26348</strain>
    </source>
</reference>
<keyword evidence="12" id="KW-1185">Reference proteome</keyword>
<evidence type="ECO:0000313" key="11">
    <source>
        <dbReference type="EMBL" id="SFI14670.1"/>
    </source>
</evidence>
<evidence type="ECO:0000256" key="6">
    <source>
        <dbReference type="ARBA" id="ARBA00022723"/>
    </source>
</evidence>
<proteinExistence type="inferred from homology"/>
<dbReference type="GO" id="GO:0005737">
    <property type="term" value="C:cytoplasm"/>
    <property type="evidence" value="ECO:0007669"/>
    <property type="project" value="UniProtKB-SubCell"/>
</dbReference>
<dbReference type="GO" id="GO:0005524">
    <property type="term" value="F:ATP binding"/>
    <property type="evidence" value="ECO:0007669"/>
    <property type="project" value="UniProtKB-KW"/>
</dbReference>
<comment type="subcellular location">
    <subcellularLocation>
        <location evidence="1">Cytoplasm</location>
    </subcellularLocation>
</comment>
<organism evidence="11 12">
    <name type="scientific">Planctomicrobium piriforme</name>
    <dbReference type="NCBI Taxonomy" id="1576369"/>
    <lineage>
        <taxon>Bacteria</taxon>
        <taxon>Pseudomonadati</taxon>
        <taxon>Planctomycetota</taxon>
        <taxon>Planctomycetia</taxon>
        <taxon>Planctomycetales</taxon>
        <taxon>Planctomycetaceae</taxon>
        <taxon>Planctomicrobium</taxon>
    </lineage>
</organism>
<dbReference type="GO" id="GO:0046872">
    <property type="term" value="F:metal ion binding"/>
    <property type="evidence" value="ECO:0007669"/>
    <property type="project" value="UniProtKB-KW"/>
</dbReference>
<dbReference type="AlphaFoldDB" id="A0A1I3FTV0"/>
<evidence type="ECO:0000256" key="3">
    <source>
        <dbReference type="ARBA" id="ARBA00019010"/>
    </source>
</evidence>
<keyword evidence="5" id="KW-0819">tRNA processing</keyword>
<keyword evidence="9" id="KW-0460">Magnesium</keyword>
<dbReference type="RefSeq" id="WP_092049365.1">
    <property type="nucleotide sequence ID" value="NZ_FOQD01000006.1"/>
</dbReference>
<dbReference type="NCBIfam" id="TIGR00150">
    <property type="entry name" value="T6A_YjeE"/>
    <property type="match status" value="1"/>
</dbReference>
<comment type="similarity">
    <text evidence="2">Belongs to the TsaE family.</text>
</comment>
<keyword evidence="6" id="KW-0479">Metal-binding</keyword>
<dbReference type="Gene3D" id="3.40.50.300">
    <property type="entry name" value="P-loop containing nucleotide triphosphate hydrolases"/>
    <property type="match status" value="1"/>
</dbReference>
<evidence type="ECO:0000256" key="10">
    <source>
        <dbReference type="ARBA" id="ARBA00032441"/>
    </source>
</evidence>
<dbReference type="EMBL" id="FOQD01000006">
    <property type="protein sequence ID" value="SFI14670.1"/>
    <property type="molecule type" value="Genomic_DNA"/>
</dbReference>
<keyword evidence="8" id="KW-0067">ATP-binding</keyword>
<dbReference type="OrthoDB" id="9815896at2"/>
<protein>
    <recommendedName>
        <fullName evidence="3">tRNA threonylcarbamoyladenosine biosynthesis protein TsaE</fullName>
    </recommendedName>
    <alternativeName>
        <fullName evidence="10">t(6)A37 threonylcarbamoyladenosine biosynthesis protein TsaE</fullName>
    </alternativeName>
</protein>
<sequence length="180" mass="19517">MLMTFESGSLEETVRFGRVLADCLKAGDVVALIGNLGAGKTHLVQAIAEGLGVSAEDVHSPTFVLIQEYDARLPICHIDAYRLNDIDEFLELGADELVGGDCVALIEWADRVAEVLPRDRLTVELTATGENARRLDISGSGARSNAIVEALTSRLDRSCFTTESRRHGEEGTTKKTKDTK</sequence>
<dbReference type="SUPFAM" id="SSF52540">
    <property type="entry name" value="P-loop containing nucleoside triphosphate hydrolases"/>
    <property type="match status" value="1"/>
</dbReference>
<evidence type="ECO:0000256" key="5">
    <source>
        <dbReference type="ARBA" id="ARBA00022694"/>
    </source>
</evidence>
<evidence type="ECO:0000256" key="2">
    <source>
        <dbReference type="ARBA" id="ARBA00007599"/>
    </source>
</evidence>
<dbReference type="PANTHER" id="PTHR33540">
    <property type="entry name" value="TRNA THREONYLCARBAMOYLADENOSINE BIOSYNTHESIS PROTEIN TSAE"/>
    <property type="match status" value="1"/>
</dbReference>